<evidence type="ECO:0000259" key="12">
    <source>
        <dbReference type="Pfam" id="PF24621"/>
    </source>
</evidence>
<keyword evidence="8 13" id="KW-0456">Lyase</keyword>
<name>A0A9J6NVA8_9CLOT</name>
<reference evidence="13" key="2">
    <citation type="submission" date="2021-04" db="EMBL/GenBank/DDBJ databases">
        <authorList>
            <person name="Dong X."/>
        </authorList>
    </citation>
    <scope>NUCLEOTIDE SEQUENCE</scope>
    <source>
        <strain evidence="13">ZWT</strain>
    </source>
</reference>
<dbReference type="GO" id="GO:0009423">
    <property type="term" value="P:chorismate biosynthetic process"/>
    <property type="evidence" value="ECO:0007669"/>
    <property type="project" value="UniProtKB-UniRule"/>
</dbReference>
<dbReference type="GO" id="GO:0046872">
    <property type="term" value="F:metal ion binding"/>
    <property type="evidence" value="ECO:0007669"/>
    <property type="project" value="UniProtKB-KW"/>
</dbReference>
<evidence type="ECO:0000259" key="11">
    <source>
        <dbReference type="Pfam" id="PF01761"/>
    </source>
</evidence>
<dbReference type="PIRSF" id="PIRSF001455">
    <property type="entry name" value="DHQ_synth"/>
    <property type="match status" value="1"/>
</dbReference>
<evidence type="ECO:0000313" key="13">
    <source>
        <dbReference type="EMBL" id="MCM1988402.1"/>
    </source>
</evidence>
<accession>A0A9J6NVA8</accession>
<evidence type="ECO:0000313" key="14">
    <source>
        <dbReference type="Proteomes" id="UP001056429"/>
    </source>
</evidence>
<evidence type="ECO:0000256" key="8">
    <source>
        <dbReference type="ARBA" id="ARBA00023239"/>
    </source>
</evidence>
<dbReference type="InterPro" id="IPR030963">
    <property type="entry name" value="DHQ_synth_fam"/>
</dbReference>
<comment type="cofactor">
    <cofactor evidence="2">
        <name>Co(2+)</name>
        <dbReference type="ChEBI" id="CHEBI:48828"/>
    </cofactor>
</comment>
<dbReference type="GO" id="GO:0005737">
    <property type="term" value="C:cytoplasm"/>
    <property type="evidence" value="ECO:0007669"/>
    <property type="project" value="InterPro"/>
</dbReference>
<evidence type="ECO:0000256" key="3">
    <source>
        <dbReference type="ARBA" id="ARBA00001947"/>
    </source>
</evidence>
<keyword evidence="9" id="KW-0170">Cobalt</keyword>
<evidence type="ECO:0000256" key="10">
    <source>
        <dbReference type="NCBIfam" id="TIGR01357"/>
    </source>
</evidence>
<dbReference type="SUPFAM" id="SSF56796">
    <property type="entry name" value="Dehydroquinate synthase-like"/>
    <property type="match status" value="1"/>
</dbReference>
<dbReference type="CDD" id="cd08195">
    <property type="entry name" value="DHQS"/>
    <property type="match status" value="1"/>
</dbReference>
<dbReference type="InterPro" id="IPR056179">
    <property type="entry name" value="DHQS_C"/>
</dbReference>
<proteinExistence type="predicted"/>
<dbReference type="EMBL" id="JAGSOJ010000001">
    <property type="protein sequence ID" value="MCM1988402.1"/>
    <property type="molecule type" value="Genomic_DNA"/>
</dbReference>
<keyword evidence="6" id="KW-0862">Zinc</keyword>
<organism evidence="13 14">
    <name type="scientific">Oceanirhabdus seepicola</name>
    <dbReference type="NCBI Taxonomy" id="2828781"/>
    <lineage>
        <taxon>Bacteria</taxon>
        <taxon>Bacillati</taxon>
        <taxon>Bacillota</taxon>
        <taxon>Clostridia</taxon>
        <taxon>Eubacteriales</taxon>
        <taxon>Clostridiaceae</taxon>
        <taxon>Oceanirhabdus</taxon>
    </lineage>
</organism>
<dbReference type="Pfam" id="PF24621">
    <property type="entry name" value="DHQS_C"/>
    <property type="match status" value="1"/>
</dbReference>
<evidence type="ECO:0000256" key="4">
    <source>
        <dbReference type="ARBA" id="ARBA00022723"/>
    </source>
</evidence>
<evidence type="ECO:0000256" key="6">
    <source>
        <dbReference type="ARBA" id="ARBA00022833"/>
    </source>
</evidence>
<evidence type="ECO:0000256" key="1">
    <source>
        <dbReference type="ARBA" id="ARBA00001911"/>
    </source>
</evidence>
<gene>
    <name evidence="13" type="primary">aroB</name>
    <name evidence="13" type="ORF">KDK92_01510</name>
</gene>
<dbReference type="Pfam" id="PF01761">
    <property type="entry name" value="DHQ_synthase"/>
    <property type="match status" value="1"/>
</dbReference>
<dbReference type="Gene3D" id="3.40.50.1970">
    <property type="match status" value="1"/>
</dbReference>
<keyword evidence="7" id="KW-0520">NAD</keyword>
<dbReference type="NCBIfam" id="TIGR01357">
    <property type="entry name" value="aroB"/>
    <property type="match status" value="1"/>
</dbReference>
<dbReference type="GO" id="GO:0009073">
    <property type="term" value="P:aromatic amino acid family biosynthetic process"/>
    <property type="evidence" value="ECO:0007669"/>
    <property type="project" value="InterPro"/>
</dbReference>
<dbReference type="InterPro" id="IPR050071">
    <property type="entry name" value="Dehydroquinate_synthase"/>
</dbReference>
<dbReference type="GO" id="GO:0000166">
    <property type="term" value="F:nucleotide binding"/>
    <property type="evidence" value="ECO:0007669"/>
    <property type="project" value="UniProtKB-KW"/>
</dbReference>
<protein>
    <recommendedName>
        <fullName evidence="10">3-dehydroquinate synthase</fullName>
        <ecNumber evidence="10">4.2.3.4</ecNumber>
    </recommendedName>
</protein>
<dbReference type="GO" id="GO:0003856">
    <property type="term" value="F:3-dehydroquinate synthase activity"/>
    <property type="evidence" value="ECO:0007669"/>
    <property type="project" value="UniProtKB-UniRule"/>
</dbReference>
<evidence type="ECO:0000256" key="5">
    <source>
        <dbReference type="ARBA" id="ARBA00022741"/>
    </source>
</evidence>
<feature type="domain" description="3-dehydroquinate synthase C-terminal" evidence="12">
    <location>
        <begin position="179"/>
        <end position="324"/>
    </location>
</feature>
<dbReference type="AlphaFoldDB" id="A0A9J6NVA8"/>
<evidence type="ECO:0000256" key="2">
    <source>
        <dbReference type="ARBA" id="ARBA00001941"/>
    </source>
</evidence>
<dbReference type="FunFam" id="3.40.50.1970:FF:000007">
    <property type="entry name" value="Pentafunctional AROM polypeptide"/>
    <property type="match status" value="1"/>
</dbReference>
<dbReference type="Gene3D" id="1.20.1090.10">
    <property type="entry name" value="Dehydroquinate synthase-like - alpha domain"/>
    <property type="match status" value="1"/>
</dbReference>
<comment type="cofactor">
    <cofactor evidence="1">
        <name>NAD(+)</name>
        <dbReference type="ChEBI" id="CHEBI:57540"/>
    </cofactor>
</comment>
<evidence type="ECO:0000256" key="9">
    <source>
        <dbReference type="ARBA" id="ARBA00023285"/>
    </source>
</evidence>
<dbReference type="InterPro" id="IPR030960">
    <property type="entry name" value="DHQS/DOIS_N"/>
</dbReference>
<dbReference type="PANTHER" id="PTHR43622:SF1">
    <property type="entry name" value="3-DEHYDROQUINATE SYNTHASE"/>
    <property type="match status" value="1"/>
</dbReference>
<dbReference type="RefSeq" id="WP_250857271.1">
    <property type="nucleotide sequence ID" value="NZ_JAGSOJ010000001.1"/>
</dbReference>
<dbReference type="PANTHER" id="PTHR43622">
    <property type="entry name" value="3-DEHYDROQUINATE SYNTHASE"/>
    <property type="match status" value="1"/>
</dbReference>
<dbReference type="InterPro" id="IPR016037">
    <property type="entry name" value="DHQ_synth_AroB"/>
</dbReference>
<evidence type="ECO:0000256" key="7">
    <source>
        <dbReference type="ARBA" id="ARBA00023027"/>
    </source>
</evidence>
<comment type="cofactor">
    <cofactor evidence="3">
        <name>Zn(2+)</name>
        <dbReference type="ChEBI" id="CHEBI:29105"/>
    </cofactor>
</comment>
<feature type="domain" description="3-dehydroquinate synthase N-terminal" evidence="11">
    <location>
        <begin position="65"/>
        <end position="177"/>
    </location>
</feature>
<keyword evidence="14" id="KW-1185">Reference proteome</keyword>
<sequence length="359" mass="40446">MDKIKFNIKREERNIEISFCNIEEIQKIIYARGYEGVCIITDETVYELYKGTMDDICEKISGSLIILEPGEKSKCMNTLGEIYSELNLRGIKRDDLIIAFGGGVIGDLTGFAASTYLRGIDLIQVPTTVLSQVDSSVGGKTAINLGNNKNRVGAFYQPQNVIIDIDVLNTLQKREFNNGCAEIIKYGCILDEILFDKIYDIGNLHDTRVIYKCKLEQIIRRCIELKIDVVQKDEKDIGIRNILNFGHTIGHVIEGIDDYEKFKHGEAVAIGMYLITKWSESKGYTVIGTAEKIKNILLKNNLPINIQGIDSEYAYRAIIKDKKASASGVKLILLKEIGECFIKHVPLEEISKMTEEIFV</sequence>
<dbReference type="Proteomes" id="UP001056429">
    <property type="component" value="Unassembled WGS sequence"/>
</dbReference>
<dbReference type="EC" id="4.2.3.4" evidence="10"/>
<keyword evidence="4" id="KW-0479">Metal-binding</keyword>
<comment type="caution">
    <text evidence="13">The sequence shown here is derived from an EMBL/GenBank/DDBJ whole genome shotgun (WGS) entry which is preliminary data.</text>
</comment>
<reference evidence="13" key="1">
    <citation type="journal article" date="2021" name="mSystems">
        <title>Bacteria and Archaea Synergistically Convert Glycine Betaine to Biogenic Methane in the Formosa Cold Seep of the South China Sea.</title>
        <authorList>
            <person name="Li L."/>
            <person name="Zhang W."/>
            <person name="Zhang S."/>
            <person name="Song L."/>
            <person name="Sun Q."/>
            <person name="Zhang H."/>
            <person name="Xiang H."/>
            <person name="Dong X."/>
        </authorList>
    </citation>
    <scope>NUCLEOTIDE SEQUENCE</scope>
    <source>
        <strain evidence="13">ZWT</strain>
    </source>
</reference>
<keyword evidence="5" id="KW-0547">Nucleotide-binding</keyword>